<name>A0A151ZBI1_TIELA</name>
<keyword evidence="3" id="KW-1185">Reference proteome</keyword>
<gene>
    <name evidence="2" type="ORF">DLAC_08230</name>
</gene>
<comment type="caution">
    <text evidence="2">The sequence shown here is derived from an EMBL/GenBank/DDBJ whole genome shotgun (WGS) entry which is preliminary data.</text>
</comment>
<dbReference type="PANTHER" id="PTHR12459">
    <property type="entry name" value="TRANSMEMBRANE PROTEIN 135-RELATED"/>
    <property type="match status" value="1"/>
</dbReference>
<feature type="transmembrane region" description="Helical" evidence="1">
    <location>
        <begin position="175"/>
        <end position="194"/>
    </location>
</feature>
<evidence type="ECO:0000313" key="3">
    <source>
        <dbReference type="Proteomes" id="UP000076078"/>
    </source>
</evidence>
<evidence type="ECO:0000313" key="2">
    <source>
        <dbReference type="EMBL" id="KYQ91291.1"/>
    </source>
</evidence>
<feature type="transmembrane region" description="Helical" evidence="1">
    <location>
        <begin position="58"/>
        <end position="76"/>
    </location>
</feature>
<dbReference type="OrthoDB" id="291792at2759"/>
<dbReference type="InterPro" id="IPR026749">
    <property type="entry name" value="Tmem135"/>
</dbReference>
<evidence type="ECO:0008006" key="4">
    <source>
        <dbReference type="Google" id="ProtNLM"/>
    </source>
</evidence>
<dbReference type="EMBL" id="LODT01000035">
    <property type="protein sequence ID" value="KYQ91291.1"/>
    <property type="molecule type" value="Genomic_DNA"/>
</dbReference>
<dbReference type="PANTHER" id="PTHR12459:SF15">
    <property type="entry name" value="TRANSMEMBRANE PROTEIN 135"/>
    <property type="match status" value="1"/>
</dbReference>
<protein>
    <recommendedName>
        <fullName evidence="4">Transmembrane protein</fullName>
    </recommendedName>
</protein>
<sequence length="240" mass="27175">MGDNNSEVLQHEIKIESNDNGKPMEVTELTPTYINPNKICKHRGNCFLSALKIMLRNFGIGYGLRASIALLSGIFMRKLYKQPRKLINQSILHKDIIGFGLFLGCYTGGYRMLNCLLRNLRGKDDGLNSMIAGFFSGSAMMFSKSTEMALYLFARALESIFNAAHKRGYVKSYKHGDTLLFCLCTTIMFYAFVWEPKTIRPSYLKFLSKVAGSQKNLGQITAVIRESYYLQNGIKPPHDH</sequence>
<dbReference type="Pfam" id="PF02466">
    <property type="entry name" value="Tim17"/>
    <property type="match status" value="1"/>
</dbReference>
<dbReference type="AlphaFoldDB" id="A0A151ZBI1"/>
<dbReference type="Proteomes" id="UP000076078">
    <property type="component" value="Unassembled WGS sequence"/>
</dbReference>
<dbReference type="InParanoid" id="A0A151ZBI1"/>
<evidence type="ECO:0000256" key="1">
    <source>
        <dbReference type="SAM" id="Phobius"/>
    </source>
</evidence>
<keyword evidence="1" id="KW-0812">Transmembrane</keyword>
<reference evidence="2 3" key="1">
    <citation type="submission" date="2015-12" db="EMBL/GenBank/DDBJ databases">
        <title>Dictyostelia acquired genes for synthesis and detection of signals that induce cell-type specialization by lateral gene transfer from prokaryotes.</title>
        <authorList>
            <person name="Gloeckner G."/>
            <person name="Schaap P."/>
        </authorList>
    </citation>
    <scope>NUCLEOTIDE SEQUENCE [LARGE SCALE GENOMIC DNA]</scope>
    <source>
        <strain evidence="2 3">TK</strain>
    </source>
</reference>
<organism evidence="2 3">
    <name type="scientific">Tieghemostelium lacteum</name>
    <name type="common">Slime mold</name>
    <name type="synonym">Dictyostelium lacteum</name>
    <dbReference type="NCBI Taxonomy" id="361077"/>
    <lineage>
        <taxon>Eukaryota</taxon>
        <taxon>Amoebozoa</taxon>
        <taxon>Evosea</taxon>
        <taxon>Eumycetozoa</taxon>
        <taxon>Dictyostelia</taxon>
        <taxon>Dictyosteliales</taxon>
        <taxon>Raperosteliaceae</taxon>
        <taxon>Tieghemostelium</taxon>
    </lineage>
</organism>
<accession>A0A151ZBI1</accession>
<dbReference type="OMA" id="SCIRNTF"/>
<feature type="transmembrane region" description="Helical" evidence="1">
    <location>
        <begin position="133"/>
        <end position="154"/>
    </location>
</feature>
<feature type="transmembrane region" description="Helical" evidence="1">
    <location>
        <begin position="96"/>
        <end position="113"/>
    </location>
</feature>
<keyword evidence="1" id="KW-1133">Transmembrane helix</keyword>
<proteinExistence type="predicted"/>
<keyword evidence="1" id="KW-0472">Membrane</keyword>